<dbReference type="Proteomes" id="UP001620295">
    <property type="component" value="Unassembled WGS sequence"/>
</dbReference>
<proteinExistence type="predicted"/>
<name>A0ABW8LTJ7_9ACTN</name>
<sequence length="99" mass="10376">MALALPGTAEAGTQDYAAVFTYNGHAVNVRDEATTSSAKIGSIPAADSWPCFTSSGCYTKAGGSYTCWSGGPSGNRWVKVAWGDFYGWVPQSCVRIGRA</sequence>
<reference evidence="1 2" key="1">
    <citation type="submission" date="2024-11" db="EMBL/GenBank/DDBJ databases">
        <title>The Natural Products Discovery Center: Release of the First 8490 Sequenced Strains for Exploring Actinobacteria Biosynthetic Diversity.</title>
        <authorList>
            <person name="Kalkreuter E."/>
            <person name="Kautsar S.A."/>
            <person name="Yang D."/>
            <person name="Bader C.D."/>
            <person name="Teijaro C.N."/>
            <person name="Fluegel L."/>
            <person name="Davis C.M."/>
            <person name="Simpson J.R."/>
            <person name="Lauterbach L."/>
            <person name="Steele A.D."/>
            <person name="Gui C."/>
            <person name="Meng S."/>
            <person name="Li G."/>
            <person name="Viehrig K."/>
            <person name="Ye F."/>
            <person name="Su P."/>
            <person name="Kiefer A.F."/>
            <person name="Nichols A."/>
            <person name="Cepeda A.J."/>
            <person name="Yan W."/>
            <person name="Fan B."/>
            <person name="Jiang Y."/>
            <person name="Adhikari A."/>
            <person name="Zheng C.-J."/>
            <person name="Schuster L."/>
            <person name="Cowan T.M."/>
            <person name="Smanski M.J."/>
            <person name="Chevrette M.G."/>
            <person name="De Carvalho L.P.S."/>
            <person name="Shen B."/>
        </authorList>
    </citation>
    <scope>NUCLEOTIDE SEQUENCE [LARGE SCALE GENOMIC DNA]</scope>
    <source>
        <strain evidence="1 2">NPDC020863</strain>
    </source>
</reference>
<dbReference type="EMBL" id="JBJDQH010000008">
    <property type="protein sequence ID" value="MFK4268030.1"/>
    <property type="molecule type" value="Genomic_DNA"/>
</dbReference>
<evidence type="ECO:0008006" key="3">
    <source>
        <dbReference type="Google" id="ProtNLM"/>
    </source>
</evidence>
<dbReference type="Gene3D" id="2.30.30.40">
    <property type="entry name" value="SH3 Domains"/>
    <property type="match status" value="1"/>
</dbReference>
<dbReference type="RefSeq" id="WP_358629811.1">
    <property type="nucleotide sequence ID" value="NZ_JBFACG010000020.1"/>
</dbReference>
<comment type="caution">
    <text evidence="1">The sequence shown here is derived from an EMBL/GenBank/DDBJ whole genome shotgun (WGS) entry which is preliminary data.</text>
</comment>
<gene>
    <name evidence="1" type="ORF">ACI2L5_24275</name>
</gene>
<keyword evidence="2" id="KW-1185">Reference proteome</keyword>
<evidence type="ECO:0000313" key="2">
    <source>
        <dbReference type="Proteomes" id="UP001620295"/>
    </source>
</evidence>
<organism evidence="1 2">
    <name type="scientific">Streptomyces milbemycinicus</name>
    <dbReference type="NCBI Taxonomy" id="476552"/>
    <lineage>
        <taxon>Bacteria</taxon>
        <taxon>Bacillati</taxon>
        <taxon>Actinomycetota</taxon>
        <taxon>Actinomycetes</taxon>
        <taxon>Kitasatosporales</taxon>
        <taxon>Streptomycetaceae</taxon>
        <taxon>Streptomyces</taxon>
    </lineage>
</organism>
<accession>A0ABW8LTJ7</accession>
<protein>
    <recommendedName>
        <fullName evidence="3">SH3 domain-containing protein</fullName>
    </recommendedName>
</protein>
<evidence type="ECO:0000313" key="1">
    <source>
        <dbReference type="EMBL" id="MFK4268030.1"/>
    </source>
</evidence>